<comment type="caution">
    <text evidence="2">The sequence shown here is derived from an EMBL/GenBank/DDBJ whole genome shotgun (WGS) entry which is preliminary data.</text>
</comment>
<feature type="compositionally biased region" description="Low complexity" evidence="1">
    <location>
        <begin position="70"/>
        <end position="85"/>
    </location>
</feature>
<accession>K2QQU6</accession>
<dbReference type="HOGENOM" id="CLU_017395_0_1_1"/>
<dbReference type="InParanoid" id="K2QQU6"/>
<feature type="compositionally biased region" description="Low complexity" evidence="1">
    <location>
        <begin position="560"/>
        <end position="572"/>
    </location>
</feature>
<dbReference type="PANTHER" id="PTHR31758:SF2">
    <property type="entry name" value="BTB_POZ DOMAIN-CONTAINING PROTEIN YLR108C"/>
    <property type="match status" value="1"/>
</dbReference>
<proteinExistence type="predicted"/>
<feature type="compositionally biased region" description="Polar residues" evidence="1">
    <location>
        <begin position="227"/>
        <end position="254"/>
    </location>
</feature>
<dbReference type="eggNOG" id="ENOG502QRM9">
    <property type="taxonomic scope" value="Eukaryota"/>
</dbReference>
<feature type="region of interest" description="Disordered" evidence="1">
    <location>
        <begin position="1"/>
        <end position="99"/>
    </location>
</feature>
<dbReference type="OrthoDB" id="2414723at2759"/>
<dbReference type="Proteomes" id="UP000007129">
    <property type="component" value="Unassembled WGS sequence"/>
</dbReference>
<gene>
    <name evidence="2" type="ORF">MPH_10596</name>
</gene>
<name>K2QQU6_MACPH</name>
<feature type="compositionally biased region" description="Polar residues" evidence="1">
    <location>
        <begin position="1"/>
        <end position="14"/>
    </location>
</feature>
<dbReference type="InterPro" id="IPR011333">
    <property type="entry name" value="SKP1/BTB/POZ_sf"/>
</dbReference>
<dbReference type="VEuPathDB" id="FungiDB:MPH_10596"/>
<dbReference type="AlphaFoldDB" id="K2QQU6"/>
<sequence>MSGQSRSGTKQPVSTRHFALSADQDAQHTARRNASRHVERRSSLQSSGQVATPASSSGFATPHSSSHGHPQAATAPAQPARAAPSSRDHAPRSATTSEFWDWENAIDFTDVADFYEPQGELSRAQYQPPGQDFSFPHAISASDPSLSVNSPLLTPAAGSPFLDAQPAPLRFSALPSAFLPPPARGSTSASAQSVMKRKDRSESASIGSSAALPYGNDAVQEPVAKRTATSRSSSVADESPTVTQAASFVNTSGGSPEPLGNAARSTTVTFAGQPAGQAALAAAANASNATQTADARSRRIAEIGNKYSAILPAGKVFPIQIGNELFRLSGASISSDAPSYFSHFFAEQLYNNPSGRAGDVKTLYIDRDPATFRDISLHLQGYFVRPRDGEHFVRLFADAQFYSLPRLTQQLFKSEIFIQIGGRDFQIPRDLFSGPGDSPNFFSLGFAHFFTTPQEVFPGLDRQTLLRPPSILPPSVPNRSGDTFADLLRLLQGYPLHVRDEGHRADLIRDARYFHFKGLEQKLLPCEIMYNLAREKSEILMRLDDIRQSGVSFAPDVDSGAESSSSAAATPAAGPPPSVGGSPRAGWVTYARPYADESTHELILEISGESARIDIQAMRIAFYGDTKARIASLFQVIASKMGLPATQPLGLMMMQTGGGVAAQPASPANSGVSGDRVKVAIGPDASISLDRLPLHVDRREREVGLPTDPQSSLFAHLMRLNADGKIGMGDESATEWIVAKGQWRLRVQPTRYEGESRVEVVMHAVKLDAYTGERARNDRRGFLA</sequence>
<evidence type="ECO:0000313" key="3">
    <source>
        <dbReference type="Proteomes" id="UP000007129"/>
    </source>
</evidence>
<dbReference type="Gene3D" id="3.30.710.10">
    <property type="entry name" value="Potassium Channel Kv1.1, Chain A"/>
    <property type="match status" value="2"/>
</dbReference>
<feature type="region of interest" description="Disordered" evidence="1">
    <location>
        <begin position="119"/>
        <end position="138"/>
    </location>
</feature>
<dbReference type="PANTHER" id="PTHR31758">
    <property type="entry name" value="BTB/POZ DOMAIN-CONTAINING PROTEIN YLR108C"/>
    <property type="match status" value="1"/>
</dbReference>
<evidence type="ECO:0000313" key="2">
    <source>
        <dbReference type="EMBL" id="EKG12291.1"/>
    </source>
</evidence>
<evidence type="ECO:0008006" key="4">
    <source>
        <dbReference type="Google" id="ProtNLM"/>
    </source>
</evidence>
<dbReference type="STRING" id="1126212.K2QQU6"/>
<protein>
    <recommendedName>
        <fullName evidence="4">Potassium channel tetramerisation-type BTB domain-containing protein</fullName>
    </recommendedName>
</protein>
<organism evidence="2 3">
    <name type="scientific">Macrophomina phaseolina (strain MS6)</name>
    <name type="common">Charcoal rot fungus</name>
    <dbReference type="NCBI Taxonomy" id="1126212"/>
    <lineage>
        <taxon>Eukaryota</taxon>
        <taxon>Fungi</taxon>
        <taxon>Dikarya</taxon>
        <taxon>Ascomycota</taxon>
        <taxon>Pezizomycotina</taxon>
        <taxon>Dothideomycetes</taxon>
        <taxon>Dothideomycetes incertae sedis</taxon>
        <taxon>Botryosphaeriales</taxon>
        <taxon>Botryosphaeriaceae</taxon>
        <taxon>Macrophomina</taxon>
    </lineage>
</organism>
<feature type="compositionally biased region" description="Polar residues" evidence="1">
    <location>
        <begin position="43"/>
        <end position="68"/>
    </location>
</feature>
<dbReference type="EMBL" id="AHHD01000453">
    <property type="protein sequence ID" value="EKG12291.1"/>
    <property type="molecule type" value="Genomic_DNA"/>
</dbReference>
<feature type="region of interest" description="Disordered" evidence="1">
    <location>
        <begin position="554"/>
        <end position="582"/>
    </location>
</feature>
<evidence type="ECO:0000256" key="1">
    <source>
        <dbReference type="SAM" id="MobiDB-lite"/>
    </source>
</evidence>
<dbReference type="SUPFAM" id="SSF54695">
    <property type="entry name" value="POZ domain"/>
    <property type="match status" value="1"/>
</dbReference>
<feature type="region of interest" description="Disordered" evidence="1">
    <location>
        <begin position="181"/>
        <end position="262"/>
    </location>
</feature>
<reference evidence="2 3" key="1">
    <citation type="journal article" date="2012" name="BMC Genomics">
        <title>Tools to kill: Genome of one of the most destructive plant pathogenic fungi Macrophomina phaseolina.</title>
        <authorList>
            <person name="Islam M.S."/>
            <person name="Haque M.S."/>
            <person name="Islam M.M."/>
            <person name="Emdad E.M."/>
            <person name="Halim A."/>
            <person name="Hossen Q.M.M."/>
            <person name="Hossain M.Z."/>
            <person name="Ahmed B."/>
            <person name="Rahim S."/>
            <person name="Rahman M.S."/>
            <person name="Alam M.M."/>
            <person name="Hou S."/>
            <person name="Wan X."/>
            <person name="Saito J.A."/>
            <person name="Alam M."/>
        </authorList>
    </citation>
    <scope>NUCLEOTIDE SEQUENCE [LARGE SCALE GENOMIC DNA]</scope>
    <source>
        <strain evidence="2 3">MS6</strain>
    </source>
</reference>